<comment type="caution">
    <text evidence="3">The sequence shown here is derived from an EMBL/GenBank/DDBJ whole genome shotgun (WGS) entry which is preliminary data.</text>
</comment>
<keyword evidence="4" id="KW-1185">Reference proteome</keyword>
<dbReference type="EMBL" id="JAMKFB020000006">
    <property type="protein sequence ID" value="KAL0190441.1"/>
    <property type="molecule type" value="Genomic_DNA"/>
</dbReference>
<dbReference type="Gene3D" id="3.30.160.20">
    <property type="match status" value="1"/>
</dbReference>
<evidence type="ECO:0000259" key="2">
    <source>
        <dbReference type="PROSITE" id="PS50137"/>
    </source>
</evidence>
<sequence>MKLNQLRPGTLYKLASQTGPEHEPQFTMAVEVDGVTYEATGPSKRSAKLHVAQK</sequence>
<organism evidence="3 4">
    <name type="scientific">Cirrhinus mrigala</name>
    <name type="common">Mrigala</name>
    <dbReference type="NCBI Taxonomy" id="683832"/>
    <lineage>
        <taxon>Eukaryota</taxon>
        <taxon>Metazoa</taxon>
        <taxon>Chordata</taxon>
        <taxon>Craniata</taxon>
        <taxon>Vertebrata</taxon>
        <taxon>Euteleostomi</taxon>
        <taxon>Actinopterygii</taxon>
        <taxon>Neopterygii</taxon>
        <taxon>Teleostei</taxon>
        <taxon>Ostariophysi</taxon>
        <taxon>Cypriniformes</taxon>
        <taxon>Cyprinidae</taxon>
        <taxon>Labeoninae</taxon>
        <taxon>Labeonini</taxon>
        <taxon>Cirrhinus</taxon>
    </lineage>
</organism>
<dbReference type="AlphaFoldDB" id="A0ABD0QYJ8"/>
<gene>
    <name evidence="3" type="ORF">M9458_013139</name>
</gene>
<protein>
    <recommendedName>
        <fullName evidence="2">DRBM domain-containing protein</fullName>
    </recommendedName>
</protein>
<dbReference type="SUPFAM" id="SSF54768">
    <property type="entry name" value="dsRNA-binding domain-like"/>
    <property type="match status" value="1"/>
</dbReference>
<feature type="domain" description="DRBM" evidence="2">
    <location>
        <begin position="1"/>
        <end position="54"/>
    </location>
</feature>
<proteinExistence type="predicted"/>
<reference evidence="3 4" key="1">
    <citation type="submission" date="2024-05" db="EMBL/GenBank/DDBJ databases">
        <title>Genome sequencing and assembly of Indian major carp, Cirrhinus mrigala (Hamilton, 1822).</title>
        <authorList>
            <person name="Mohindra V."/>
            <person name="Chowdhury L.M."/>
            <person name="Lal K."/>
            <person name="Jena J.K."/>
        </authorList>
    </citation>
    <scope>NUCLEOTIDE SEQUENCE [LARGE SCALE GENOMIC DNA]</scope>
    <source>
        <strain evidence="3">CM1030</strain>
        <tissue evidence="3">Blood</tissue>
    </source>
</reference>
<feature type="non-terminal residue" evidence="3">
    <location>
        <position position="54"/>
    </location>
</feature>
<dbReference type="Pfam" id="PF00035">
    <property type="entry name" value="dsrm"/>
    <property type="match status" value="1"/>
</dbReference>
<dbReference type="PROSITE" id="PS50137">
    <property type="entry name" value="DS_RBD"/>
    <property type="match status" value="1"/>
</dbReference>
<dbReference type="GO" id="GO:0003723">
    <property type="term" value="F:RNA binding"/>
    <property type="evidence" value="ECO:0007669"/>
    <property type="project" value="UniProtKB-UniRule"/>
</dbReference>
<dbReference type="InterPro" id="IPR014720">
    <property type="entry name" value="dsRBD_dom"/>
</dbReference>
<evidence type="ECO:0000256" key="1">
    <source>
        <dbReference type="PROSITE-ProRule" id="PRU00266"/>
    </source>
</evidence>
<dbReference type="Proteomes" id="UP001529510">
    <property type="component" value="Unassembled WGS sequence"/>
</dbReference>
<evidence type="ECO:0000313" key="4">
    <source>
        <dbReference type="Proteomes" id="UP001529510"/>
    </source>
</evidence>
<accession>A0ABD0QYJ8</accession>
<name>A0ABD0QYJ8_CIRMR</name>
<evidence type="ECO:0000313" key="3">
    <source>
        <dbReference type="EMBL" id="KAL0190441.1"/>
    </source>
</evidence>
<keyword evidence="1" id="KW-0694">RNA-binding</keyword>